<protein>
    <submittedName>
        <fullName evidence="2">YdcF family protein</fullName>
    </submittedName>
</protein>
<dbReference type="InterPro" id="IPR003848">
    <property type="entry name" value="DUF218"/>
</dbReference>
<accession>A0AA97F7K2</accession>
<feature type="domain" description="DUF218" evidence="1">
    <location>
        <begin position="34"/>
        <end position="140"/>
    </location>
</feature>
<evidence type="ECO:0000313" key="3">
    <source>
        <dbReference type="Proteomes" id="UP001302429"/>
    </source>
</evidence>
<evidence type="ECO:0000259" key="1">
    <source>
        <dbReference type="Pfam" id="PF02698"/>
    </source>
</evidence>
<dbReference type="AlphaFoldDB" id="A0AA97F7K2"/>
<dbReference type="RefSeq" id="WP_317082334.1">
    <property type="nucleotide sequence ID" value="NZ_CP136594.1"/>
</dbReference>
<evidence type="ECO:0000313" key="2">
    <source>
        <dbReference type="EMBL" id="WOE75433.1"/>
    </source>
</evidence>
<name>A0AA97F7K2_9SPHN</name>
<dbReference type="Proteomes" id="UP001302429">
    <property type="component" value="Chromosome"/>
</dbReference>
<dbReference type="Pfam" id="PF02698">
    <property type="entry name" value="DUF218"/>
    <property type="match status" value="1"/>
</dbReference>
<organism evidence="2 3">
    <name type="scientific">Alterisphingorhabdus coralli</name>
    <dbReference type="NCBI Taxonomy" id="3071408"/>
    <lineage>
        <taxon>Bacteria</taxon>
        <taxon>Pseudomonadati</taxon>
        <taxon>Pseudomonadota</taxon>
        <taxon>Alphaproteobacteria</taxon>
        <taxon>Sphingomonadales</taxon>
        <taxon>Sphingomonadaceae</taxon>
        <taxon>Alterisphingorhabdus (ex Yan et al. 2024)</taxon>
    </lineage>
</organism>
<dbReference type="KEGG" id="acoa:RB602_01585"/>
<gene>
    <name evidence="2" type="ORF">RB602_01585</name>
</gene>
<reference evidence="2 3" key="1">
    <citation type="submission" date="2023-10" db="EMBL/GenBank/DDBJ databases">
        <title>Complete genome sequence of a Sphingomonadaceae bacterium.</title>
        <authorList>
            <person name="Yan C."/>
        </authorList>
    </citation>
    <scope>NUCLEOTIDE SEQUENCE [LARGE SCALE GENOMIC DNA]</scope>
    <source>
        <strain evidence="2 3">SCSIO 66989</strain>
    </source>
</reference>
<dbReference type="EMBL" id="CP136594">
    <property type="protein sequence ID" value="WOE75433.1"/>
    <property type="molecule type" value="Genomic_DNA"/>
</dbReference>
<keyword evidence="3" id="KW-1185">Reference proteome</keyword>
<dbReference type="CDD" id="cd06259">
    <property type="entry name" value="YdcF-like"/>
    <property type="match status" value="1"/>
</dbReference>
<sequence>MIIRIFALLLLSWIIGFVVFAVSLPLPLEEQKTDAIVVLTGGPKRIDRGLEAVEKDWSKAMLITGVDRQVLREELVAQYPDHEATFNCCIDLGFAAVDTRTNALEMARWVAKGEYDSVRLITSDWHMHRAAFEIGRAMPDNVTIYQDAVRGQPSLETLFREYNKYLLRLAGALTGV</sequence>
<proteinExistence type="predicted"/>